<feature type="transmembrane region" description="Helical" evidence="1">
    <location>
        <begin position="137"/>
        <end position="163"/>
    </location>
</feature>
<feature type="transmembrane region" description="Helical" evidence="1">
    <location>
        <begin position="184"/>
        <end position="211"/>
    </location>
</feature>
<name>A0A235CJ32_9GAMM</name>
<evidence type="ECO:0000313" key="5">
    <source>
        <dbReference type="Proteomes" id="UP000295058"/>
    </source>
</evidence>
<evidence type="ECO:0000256" key="1">
    <source>
        <dbReference type="SAM" id="Phobius"/>
    </source>
</evidence>
<dbReference type="PANTHER" id="PTHR40076:SF1">
    <property type="entry name" value="MEMBRANE PROTEIN"/>
    <property type="match status" value="1"/>
</dbReference>
<proteinExistence type="predicted"/>
<comment type="caution">
    <text evidence="2">The sequence shown here is derived from an EMBL/GenBank/DDBJ whole genome shotgun (WGS) entry which is preliminary data.</text>
</comment>
<dbReference type="Proteomes" id="UP000295058">
    <property type="component" value="Unassembled WGS sequence"/>
</dbReference>
<organism evidence="2 4">
    <name type="scientific">Oceanimonas baumannii</name>
    <dbReference type="NCBI Taxonomy" id="129578"/>
    <lineage>
        <taxon>Bacteria</taxon>
        <taxon>Pseudomonadati</taxon>
        <taxon>Pseudomonadota</taxon>
        <taxon>Gammaproteobacteria</taxon>
        <taxon>Aeromonadales</taxon>
        <taxon>Aeromonadaceae</taxon>
        <taxon>Oceanimonas</taxon>
    </lineage>
</organism>
<reference evidence="3 5" key="2">
    <citation type="submission" date="2019-03" db="EMBL/GenBank/DDBJ databases">
        <title>Genomic Encyclopedia of Archaeal and Bacterial Type Strains, Phase II (KMG-II): from individual species to whole genera.</title>
        <authorList>
            <person name="Goeker M."/>
        </authorList>
    </citation>
    <scope>NUCLEOTIDE SEQUENCE [LARGE SCALE GENOMIC DNA]</scope>
    <source>
        <strain evidence="3 5">DSM 15594</strain>
    </source>
</reference>
<dbReference type="AlphaFoldDB" id="A0A235CJ32"/>
<reference evidence="2 4" key="1">
    <citation type="submission" date="2017-08" db="EMBL/GenBank/DDBJ databases">
        <title>Draft Genome Sequence of the Marine Bacterium Oceanimonas baumannii ATCC 700832.</title>
        <authorList>
            <person name="Mcclelland W.D."/>
            <person name="Brennan M.A."/>
            <person name="Trachtenberg A.M."/>
            <person name="Maclea K.S."/>
        </authorList>
    </citation>
    <scope>NUCLEOTIDE SEQUENCE [LARGE SCALE GENOMIC DNA]</scope>
    <source>
        <strain evidence="2 4">ATCC 700832</strain>
    </source>
</reference>
<dbReference type="EMBL" id="NQJF01000008">
    <property type="protein sequence ID" value="OYD23845.1"/>
    <property type="molecule type" value="Genomic_DNA"/>
</dbReference>
<keyword evidence="1" id="KW-1133">Transmembrane helix</keyword>
<protein>
    <recommendedName>
        <fullName evidence="6">Stress protein</fullName>
    </recommendedName>
</protein>
<gene>
    <name evidence="2" type="ORF">B6S09_10290</name>
    <name evidence="3" type="ORF">LY04_02185</name>
</gene>
<evidence type="ECO:0000313" key="2">
    <source>
        <dbReference type="EMBL" id="OYD23845.1"/>
    </source>
</evidence>
<dbReference type="Proteomes" id="UP000243640">
    <property type="component" value="Unassembled WGS sequence"/>
</dbReference>
<dbReference type="PANTHER" id="PTHR40076">
    <property type="entry name" value="MEMBRANE PROTEIN-RELATED"/>
    <property type="match status" value="1"/>
</dbReference>
<keyword evidence="1" id="KW-0472">Membrane</keyword>
<dbReference type="InterPro" id="IPR010380">
    <property type="entry name" value="DUF975"/>
</dbReference>
<evidence type="ECO:0008006" key="6">
    <source>
        <dbReference type="Google" id="ProtNLM"/>
    </source>
</evidence>
<feature type="transmembrane region" description="Helical" evidence="1">
    <location>
        <begin position="68"/>
        <end position="88"/>
    </location>
</feature>
<dbReference type="RefSeq" id="WP_094278408.1">
    <property type="nucleotide sequence ID" value="NZ_NQJF01000008.1"/>
</dbReference>
<feature type="transmembrane region" description="Helical" evidence="1">
    <location>
        <begin position="109"/>
        <end position="131"/>
    </location>
</feature>
<dbReference type="OrthoDB" id="5915045at2"/>
<feature type="transmembrane region" description="Helical" evidence="1">
    <location>
        <begin position="37"/>
        <end position="56"/>
    </location>
</feature>
<dbReference type="EMBL" id="SODO01000007">
    <property type="protein sequence ID" value="TDW58829.1"/>
    <property type="molecule type" value="Genomic_DNA"/>
</dbReference>
<accession>A0A235CJ32</accession>
<evidence type="ECO:0000313" key="3">
    <source>
        <dbReference type="EMBL" id="TDW58829.1"/>
    </source>
</evidence>
<keyword evidence="5" id="KW-1185">Reference proteome</keyword>
<keyword evidence="1" id="KW-0812">Transmembrane</keyword>
<sequence length="253" mass="27545">MNTPDFTRLQQSLERGFALDPKAVLQEGWQRIYGAKLTMVLAAIGVAGCWLVLNQLLLPLSGSDEEPWSGSLLGLIISMVVAPMSGGLDMMGIHRSVDRAIRPSQIFDYFRYILPLAVASLLMGFMTSLFLPLGASLGLPAAVAMLPTLVLSMALMFVFPLILEKGMSPVQAILVSLRLFARQWLNLIVIHLLLVVLFMAAILSFGIGLIWVAPLYMTVKGIIYREACGVGGHHKDEHSASRSPSPSANHFEA</sequence>
<evidence type="ECO:0000313" key="4">
    <source>
        <dbReference type="Proteomes" id="UP000243640"/>
    </source>
</evidence>